<sequence length="162" mass="18413">MSLSVKQMGRFKTPLPGFVRRVERLFNGIACGRGQRHGGASARAKFPASSAVASMLPVELWEIIIACIWHDWSDAYERRRALSSCALTCRTFSLIVRQLVFHTIRLSQTSERPNYAHFVDILQHSPYVALLHAVETLILDFNGSTYEVAEHMRDKLTTYFTP</sequence>
<reference evidence="1 2" key="1">
    <citation type="journal article" date="2016" name="Mol. Biol. Evol.">
        <title>Comparative Genomics of Early-Diverging Mushroom-Forming Fungi Provides Insights into the Origins of Lignocellulose Decay Capabilities.</title>
        <authorList>
            <person name="Nagy L.G."/>
            <person name="Riley R."/>
            <person name="Tritt A."/>
            <person name="Adam C."/>
            <person name="Daum C."/>
            <person name="Floudas D."/>
            <person name="Sun H."/>
            <person name="Yadav J.S."/>
            <person name="Pangilinan J."/>
            <person name="Larsson K.H."/>
            <person name="Matsuura K."/>
            <person name="Barry K."/>
            <person name="Labutti K."/>
            <person name="Kuo R."/>
            <person name="Ohm R.A."/>
            <person name="Bhattacharya S.S."/>
            <person name="Shirouzu T."/>
            <person name="Yoshinaga Y."/>
            <person name="Martin F.M."/>
            <person name="Grigoriev I.V."/>
            <person name="Hibbett D.S."/>
        </authorList>
    </citation>
    <scope>NUCLEOTIDE SEQUENCE [LARGE SCALE GENOMIC DNA]</scope>
    <source>
        <strain evidence="1 2">93-53</strain>
    </source>
</reference>
<proteinExistence type="predicted"/>
<protein>
    <recommendedName>
        <fullName evidence="3">F-box domain-containing protein</fullName>
    </recommendedName>
</protein>
<evidence type="ECO:0000313" key="2">
    <source>
        <dbReference type="Proteomes" id="UP000076871"/>
    </source>
</evidence>
<dbReference type="GeneID" id="63829049"/>
<dbReference type="RefSeq" id="XP_040768439.1">
    <property type="nucleotide sequence ID" value="XM_040912021.1"/>
</dbReference>
<accession>A0A165GRB6</accession>
<evidence type="ECO:0008006" key="3">
    <source>
        <dbReference type="Google" id="ProtNLM"/>
    </source>
</evidence>
<evidence type="ECO:0000313" key="1">
    <source>
        <dbReference type="EMBL" id="KZT10699.1"/>
    </source>
</evidence>
<name>A0A165GRB6_9APHY</name>
<gene>
    <name evidence="1" type="ORF">LAESUDRAFT_755384</name>
</gene>
<dbReference type="OrthoDB" id="2766966at2759"/>
<dbReference type="AlphaFoldDB" id="A0A165GRB6"/>
<dbReference type="InParanoid" id="A0A165GRB6"/>
<organism evidence="1 2">
    <name type="scientific">Laetiporus sulphureus 93-53</name>
    <dbReference type="NCBI Taxonomy" id="1314785"/>
    <lineage>
        <taxon>Eukaryota</taxon>
        <taxon>Fungi</taxon>
        <taxon>Dikarya</taxon>
        <taxon>Basidiomycota</taxon>
        <taxon>Agaricomycotina</taxon>
        <taxon>Agaricomycetes</taxon>
        <taxon>Polyporales</taxon>
        <taxon>Laetiporus</taxon>
    </lineage>
</organism>
<dbReference type="Proteomes" id="UP000076871">
    <property type="component" value="Unassembled WGS sequence"/>
</dbReference>
<keyword evidence="2" id="KW-1185">Reference proteome</keyword>
<dbReference type="EMBL" id="KV427608">
    <property type="protein sequence ID" value="KZT10699.1"/>
    <property type="molecule type" value="Genomic_DNA"/>
</dbReference>